<dbReference type="AlphaFoldDB" id="L0A3Y3"/>
<evidence type="ECO:0000313" key="16">
    <source>
        <dbReference type="Proteomes" id="UP000010467"/>
    </source>
</evidence>
<feature type="binding site" evidence="13">
    <location>
        <position position="168"/>
    </location>
    <ligand>
        <name>FMN</name>
        <dbReference type="ChEBI" id="CHEBI:58210"/>
    </ligand>
</feature>
<dbReference type="SUPFAM" id="SSF51395">
    <property type="entry name" value="FMN-linked oxidoreductases"/>
    <property type="match status" value="1"/>
</dbReference>
<accession>L0A3Y3</accession>
<organism evidence="15 16">
    <name type="scientific">Deinococcus peraridilitoris (strain DSM 19664 / LMG 22246 / CIP 109416 / KR-200)</name>
    <dbReference type="NCBI Taxonomy" id="937777"/>
    <lineage>
        <taxon>Bacteria</taxon>
        <taxon>Thermotogati</taxon>
        <taxon>Deinococcota</taxon>
        <taxon>Deinococci</taxon>
        <taxon>Deinococcales</taxon>
        <taxon>Deinococcaceae</taxon>
        <taxon>Deinococcus</taxon>
    </lineage>
</organism>
<feature type="binding site" evidence="13">
    <location>
        <position position="71"/>
    </location>
    <ligand>
        <name>FMN</name>
        <dbReference type="ChEBI" id="CHEBI:58210"/>
    </ligand>
</feature>
<evidence type="ECO:0000256" key="4">
    <source>
        <dbReference type="ARBA" id="ARBA00022643"/>
    </source>
</evidence>
<feature type="active site" description="Proton donor" evidence="12">
    <location>
        <position position="102"/>
    </location>
</feature>
<evidence type="ECO:0000256" key="9">
    <source>
        <dbReference type="ARBA" id="ARBA00048205"/>
    </source>
</evidence>
<dbReference type="InterPro" id="IPR024036">
    <property type="entry name" value="tRNA-dHydroUridine_Synthase_C"/>
</dbReference>
<dbReference type="InterPro" id="IPR013785">
    <property type="entry name" value="Aldolase_TIM"/>
</dbReference>
<evidence type="ECO:0000256" key="13">
    <source>
        <dbReference type="PIRSR" id="PIRSR006621-2"/>
    </source>
</evidence>
<dbReference type="HOGENOM" id="CLU_013299_0_2_0"/>
<keyword evidence="8 11" id="KW-0560">Oxidoreductase</keyword>
<feature type="binding site" evidence="13">
    <location>
        <begin position="222"/>
        <end position="223"/>
    </location>
    <ligand>
        <name>FMN</name>
        <dbReference type="ChEBI" id="CHEBI:58210"/>
    </ligand>
</feature>
<keyword evidence="3 11" id="KW-0285">Flavoprotein</keyword>
<comment type="cofactor">
    <cofactor evidence="11 13">
        <name>FMN</name>
        <dbReference type="ChEBI" id="CHEBI:58210"/>
    </cofactor>
</comment>
<sequence length="308" mass="32893">MQGFYARQLATGGLILAPMAGYSDAPFRAVARELGAAWTVSEMMSARGVVNGDATLDLGRPLPGERDRVIQLFGADSELLAEASARLYQLFCPEAIDLNLGCPVPKVRGRGGSCLLQTPERAYGLVSAMRAAVPCDISAKMRLGWDIDRSVEIAQGLAEAGADLIAVHGRTAAQRYEGQADWNAIAQVAASVPVPVVGSGDVTSVEQAQEKRRLGVAGVMVGRGATGNPWIFRQARGGTAPGEDERVEVALRHAALNIAFYGERTGLRQLRKVLPRYFPARPEWRDSLVRVDTLAGLRQVLGCVDVAA</sequence>
<evidence type="ECO:0000256" key="6">
    <source>
        <dbReference type="ARBA" id="ARBA00022857"/>
    </source>
</evidence>
<evidence type="ECO:0000256" key="10">
    <source>
        <dbReference type="ARBA" id="ARBA00048802"/>
    </source>
</evidence>
<dbReference type="Proteomes" id="UP000010467">
    <property type="component" value="Chromosome"/>
</dbReference>
<dbReference type="RefSeq" id="WP_015236209.1">
    <property type="nucleotide sequence ID" value="NC_019793.1"/>
</dbReference>
<dbReference type="KEGG" id="dpd:Deipe_2434"/>
<dbReference type="EMBL" id="CP003382">
    <property type="protein sequence ID" value="AFZ67907.1"/>
    <property type="molecule type" value="Genomic_DNA"/>
</dbReference>
<comment type="function">
    <text evidence="1 11">Catalyzes the synthesis of 5,6-dihydrouridine (D), a modified base found in the D-loop of most tRNAs, via the reduction of the C5-C6 double bond in target uridines.</text>
</comment>
<dbReference type="Gene3D" id="3.20.20.70">
    <property type="entry name" value="Aldolase class I"/>
    <property type="match status" value="1"/>
</dbReference>
<keyword evidence="7" id="KW-0694">RNA-binding</keyword>
<feature type="binding site" evidence="13">
    <location>
        <position position="140"/>
    </location>
    <ligand>
        <name>FMN</name>
        <dbReference type="ChEBI" id="CHEBI:58210"/>
    </ligand>
</feature>
<dbReference type="CDD" id="cd02801">
    <property type="entry name" value="DUS_like_FMN"/>
    <property type="match status" value="1"/>
</dbReference>
<dbReference type="PATRIC" id="fig|937777.3.peg.2436"/>
<dbReference type="PANTHER" id="PTHR45846">
    <property type="entry name" value="TRNA-DIHYDROURIDINE(47) SYNTHASE [NAD(P)(+)]-LIKE"/>
    <property type="match status" value="1"/>
</dbReference>
<name>L0A3Y3_DEIPD</name>
<keyword evidence="16" id="KW-1185">Reference proteome</keyword>
<dbReference type="InterPro" id="IPR035587">
    <property type="entry name" value="DUS-like_FMN-bd"/>
</dbReference>
<evidence type="ECO:0000256" key="3">
    <source>
        <dbReference type="ARBA" id="ARBA00022630"/>
    </source>
</evidence>
<evidence type="ECO:0000259" key="14">
    <source>
        <dbReference type="Pfam" id="PF01207"/>
    </source>
</evidence>
<gene>
    <name evidence="15" type="ordered locus">Deipe_2434</name>
</gene>
<keyword evidence="13" id="KW-0547">Nucleotide-binding</keyword>
<keyword evidence="4 11" id="KW-0288">FMN</keyword>
<comment type="similarity">
    <text evidence="11">Belongs to the dus family.</text>
</comment>
<dbReference type="GO" id="GO:0000049">
    <property type="term" value="F:tRNA binding"/>
    <property type="evidence" value="ECO:0007669"/>
    <property type="project" value="UniProtKB-KW"/>
</dbReference>
<evidence type="ECO:0000256" key="8">
    <source>
        <dbReference type="ARBA" id="ARBA00023002"/>
    </source>
</evidence>
<evidence type="ECO:0000256" key="2">
    <source>
        <dbReference type="ARBA" id="ARBA00022555"/>
    </source>
</evidence>
<dbReference type="GO" id="GO:0017150">
    <property type="term" value="F:tRNA dihydrouridine synthase activity"/>
    <property type="evidence" value="ECO:0007669"/>
    <property type="project" value="InterPro"/>
</dbReference>
<dbReference type="PANTHER" id="PTHR45846:SF1">
    <property type="entry name" value="TRNA-DIHYDROURIDINE(47) SYNTHASE [NAD(P)(+)]-LIKE"/>
    <property type="match status" value="1"/>
</dbReference>
<dbReference type="EC" id="1.3.1.-" evidence="11"/>
<dbReference type="eggNOG" id="COG0042">
    <property type="taxonomic scope" value="Bacteria"/>
</dbReference>
<comment type="catalytic activity">
    <reaction evidence="10">
        <text>a 5,6-dihydrouridine in tRNA + NAD(+) = a uridine in tRNA + NADH + H(+)</text>
        <dbReference type="Rhea" id="RHEA:54452"/>
        <dbReference type="Rhea" id="RHEA-COMP:13339"/>
        <dbReference type="Rhea" id="RHEA-COMP:13887"/>
        <dbReference type="ChEBI" id="CHEBI:15378"/>
        <dbReference type="ChEBI" id="CHEBI:57540"/>
        <dbReference type="ChEBI" id="CHEBI:57945"/>
        <dbReference type="ChEBI" id="CHEBI:65315"/>
        <dbReference type="ChEBI" id="CHEBI:74443"/>
    </reaction>
</comment>
<dbReference type="GO" id="GO:0050660">
    <property type="term" value="F:flavin adenine dinucleotide binding"/>
    <property type="evidence" value="ECO:0007669"/>
    <property type="project" value="InterPro"/>
</dbReference>
<feature type="binding site" evidence="13">
    <location>
        <begin position="18"/>
        <end position="20"/>
    </location>
    <ligand>
        <name>FMN</name>
        <dbReference type="ChEBI" id="CHEBI:58210"/>
    </ligand>
</feature>
<dbReference type="PIRSF" id="PIRSF006621">
    <property type="entry name" value="Dus"/>
    <property type="match status" value="1"/>
</dbReference>
<reference evidence="16" key="1">
    <citation type="submission" date="2012-03" db="EMBL/GenBank/DDBJ databases">
        <title>Complete sequence of chromosome of Deinococcus peraridilitoris DSM 19664.</title>
        <authorList>
            <person name="Lucas S."/>
            <person name="Copeland A."/>
            <person name="Lapidus A."/>
            <person name="Glavina del Rio T."/>
            <person name="Dalin E."/>
            <person name="Tice H."/>
            <person name="Bruce D."/>
            <person name="Goodwin L."/>
            <person name="Pitluck S."/>
            <person name="Peters L."/>
            <person name="Mikhailova N."/>
            <person name="Lu M."/>
            <person name="Kyrpides N."/>
            <person name="Mavromatis K."/>
            <person name="Ivanova N."/>
            <person name="Brettin T."/>
            <person name="Detter J.C."/>
            <person name="Han C."/>
            <person name="Larimer F."/>
            <person name="Land M."/>
            <person name="Hauser L."/>
            <person name="Markowitz V."/>
            <person name="Cheng J.-F."/>
            <person name="Hugenholtz P."/>
            <person name="Woyke T."/>
            <person name="Wu D."/>
            <person name="Pukall R."/>
            <person name="Steenblock K."/>
            <person name="Brambilla E."/>
            <person name="Klenk H.-P."/>
            <person name="Eisen J.A."/>
        </authorList>
    </citation>
    <scope>NUCLEOTIDE SEQUENCE [LARGE SCALE GENOMIC DNA]</scope>
    <source>
        <strain evidence="16">DSM 19664 / LMG 22246 / CIP 109416 / KR-200</strain>
    </source>
</reference>
<dbReference type="Gene3D" id="1.10.1200.80">
    <property type="entry name" value="Putative flavin oxidoreducatase, domain 2"/>
    <property type="match status" value="1"/>
</dbReference>
<evidence type="ECO:0000256" key="5">
    <source>
        <dbReference type="ARBA" id="ARBA00022694"/>
    </source>
</evidence>
<dbReference type="OrthoDB" id="9764501at2"/>
<keyword evidence="5 11" id="KW-0819">tRNA processing</keyword>
<evidence type="ECO:0000256" key="11">
    <source>
        <dbReference type="PIRNR" id="PIRNR006621"/>
    </source>
</evidence>
<evidence type="ECO:0000256" key="7">
    <source>
        <dbReference type="ARBA" id="ARBA00022884"/>
    </source>
</evidence>
<dbReference type="STRING" id="937777.Deipe_2434"/>
<keyword evidence="2" id="KW-0820">tRNA-binding</keyword>
<evidence type="ECO:0000256" key="12">
    <source>
        <dbReference type="PIRSR" id="PIRSR006621-1"/>
    </source>
</evidence>
<dbReference type="Pfam" id="PF01207">
    <property type="entry name" value="Dus"/>
    <property type="match status" value="1"/>
</dbReference>
<feature type="domain" description="DUS-like FMN-binding" evidence="14">
    <location>
        <begin position="15"/>
        <end position="295"/>
    </location>
</feature>
<evidence type="ECO:0000256" key="1">
    <source>
        <dbReference type="ARBA" id="ARBA00002790"/>
    </source>
</evidence>
<dbReference type="InterPro" id="IPR001269">
    <property type="entry name" value="DUS_fam"/>
</dbReference>
<proteinExistence type="inferred from homology"/>
<keyword evidence="6" id="KW-0521">NADP</keyword>
<protein>
    <recommendedName>
        <fullName evidence="11">tRNA-dihydrouridine synthase</fullName>
        <ecNumber evidence="11">1.3.1.-</ecNumber>
    </recommendedName>
</protein>
<evidence type="ECO:0000313" key="15">
    <source>
        <dbReference type="EMBL" id="AFZ67907.1"/>
    </source>
</evidence>
<comment type="catalytic activity">
    <reaction evidence="9">
        <text>a 5,6-dihydrouridine in tRNA + NADP(+) = a uridine in tRNA + NADPH + H(+)</text>
        <dbReference type="Rhea" id="RHEA:23624"/>
        <dbReference type="Rhea" id="RHEA-COMP:13339"/>
        <dbReference type="Rhea" id="RHEA-COMP:13887"/>
        <dbReference type="ChEBI" id="CHEBI:15378"/>
        <dbReference type="ChEBI" id="CHEBI:57783"/>
        <dbReference type="ChEBI" id="CHEBI:58349"/>
        <dbReference type="ChEBI" id="CHEBI:65315"/>
        <dbReference type="ChEBI" id="CHEBI:74443"/>
    </reaction>
</comment>